<gene>
    <name evidence="2" type="ORF">PaG_01496</name>
</gene>
<feature type="compositionally biased region" description="Pro residues" evidence="1">
    <location>
        <begin position="278"/>
        <end position="290"/>
    </location>
</feature>
<name>W3VU05_MOEAP</name>
<dbReference type="EMBL" id="AWNI01000007">
    <property type="protein sequence ID" value="ETS64251.1"/>
    <property type="molecule type" value="Genomic_DNA"/>
</dbReference>
<reference evidence="2 3" key="1">
    <citation type="journal article" date="2014" name="Genome Announc.">
        <title>Genome sequence of the basidiomycetous fungus Pseudozyma aphidis DSM70725, an efficient producer of biosurfactant mannosylerythritol lipids.</title>
        <authorList>
            <person name="Lorenz S."/>
            <person name="Guenther M."/>
            <person name="Grumaz C."/>
            <person name="Rupp S."/>
            <person name="Zibek S."/>
            <person name="Sohn K."/>
        </authorList>
    </citation>
    <scope>NUCLEOTIDE SEQUENCE [LARGE SCALE GENOMIC DNA]</scope>
    <source>
        <strain evidence="3">ATCC 32657 / CBS 517.83 / DSM 70725 / JCM 10318 / NBRC 10182 / NRRL Y-7954 / St-0401</strain>
    </source>
</reference>
<keyword evidence="3" id="KW-1185">Reference proteome</keyword>
<evidence type="ECO:0000313" key="3">
    <source>
        <dbReference type="Proteomes" id="UP000019462"/>
    </source>
</evidence>
<protein>
    <submittedName>
        <fullName evidence="2">Uncharacterized protein</fullName>
    </submittedName>
</protein>
<dbReference type="Proteomes" id="UP000019462">
    <property type="component" value="Unassembled WGS sequence"/>
</dbReference>
<evidence type="ECO:0000256" key="1">
    <source>
        <dbReference type="SAM" id="MobiDB-lite"/>
    </source>
</evidence>
<accession>W3VU05</accession>
<sequence length="323" mass="34838">MAMHGGSLQPSRASAPPFRLPLQAAPSTRSMLTMLSVWIQRTANAPPIDAGQAYEPEGGVTDQRCADHAFDAQTSSGSFGICALSLFLPAERFWDAQPHASSLLDRPPRARTVPSEKKDAEQARAGWCCGCTEDFSCSSPPNQHVPFGRRGHGLCAFCLLPSSSAATCTLLASPIRDRQMAGGSARPPRPPLAPFRGIRAGGTLACSYGALISGHLPDGHARMPYLRNVSTIVRTEEAKMRKIGDEEPSTADEIRFELWRQAASSLGSSCTHRTSSRPTPPTSSSRPPPTSTLRVQPVSPTTTALHHRIFLRIFLRIALRIAH</sequence>
<feature type="region of interest" description="Disordered" evidence="1">
    <location>
        <begin position="266"/>
        <end position="299"/>
    </location>
</feature>
<feature type="compositionally biased region" description="Low complexity" evidence="1">
    <location>
        <begin position="268"/>
        <end position="277"/>
    </location>
</feature>
<dbReference type="AlphaFoldDB" id="W3VU05"/>
<organism evidence="2 3">
    <name type="scientific">Moesziomyces aphidis</name>
    <name type="common">Pseudozyma aphidis</name>
    <dbReference type="NCBI Taxonomy" id="84754"/>
    <lineage>
        <taxon>Eukaryota</taxon>
        <taxon>Fungi</taxon>
        <taxon>Dikarya</taxon>
        <taxon>Basidiomycota</taxon>
        <taxon>Ustilaginomycotina</taxon>
        <taxon>Ustilaginomycetes</taxon>
        <taxon>Ustilaginales</taxon>
        <taxon>Ustilaginaceae</taxon>
        <taxon>Moesziomyces</taxon>
    </lineage>
</organism>
<evidence type="ECO:0000313" key="2">
    <source>
        <dbReference type="EMBL" id="ETS64251.1"/>
    </source>
</evidence>
<dbReference type="HOGENOM" id="CLU_860856_0_0_1"/>
<proteinExistence type="predicted"/>
<comment type="caution">
    <text evidence="2">The sequence shown here is derived from an EMBL/GenBank/DDBJ whole genome shotgun (WGS) entry which is preliminary data.</text>
</comment>